<dbReference type="EMBL" id="JAHPMX010000033">
    <property type="protein sequence ID" value="MBU9360653.1"/>
    <property type="molecule type" value="Genomic_DNA"/>
</dbReference>
<proteinExistence type="inferred from homology"/>
<dbReference type="InterPro" id="IPR002347">
    <property type="entry name" value="SDR_fam"/>
</dbReference>
<dbReference type="InterPro" id="IPR050259">
    <property type="entry name" value="SDR"/>
</dbReference>
<accession>A0AAP2HQC0</accession>
<dbReference type="PANTHER" id="PTHR42879:SF6">
    <property type="entry name" value="NADPH-DEPENDENT REDUCTASE BACG"/>
    <property type="match status" value="1"/>
</dbReference>
<name>A0AAP2HQC0_9BURK</name>
<dbReference type="PRINTS" id="PR00081">
    <property type="entry name" value="GDHRDH"/>
</dbReference>
<dbReference type="Pfam" id="PF13561">
    <property type="entry name" value="adh_short_C2"/>
    <property type="match status" value="1"/>
</dbReference>
<dbReference type="InterPro" id="IPR036291">
    <property type="entry name" value="NAD(P)-bd_dom_sf"/>
</dbReference>
<sequence>MKVGLEGKTAIVTGASRGLGKAIAEEFARAGAAVMVIARESADLQHTLDAVKRSSDADHRLLGIDLTAQDAAAMAVRFAASEWGRLDILVNCAGTTKRGDFHALTDADWHDGFALKFHATVRLCRAAWPMLVERKGVVLNTIGVSSRTPSADFTIGGSVNSALLNFTKALADLGRTDGVRVNAINPGYIRTDRLSHRIQALVRERGISEETAQAQLLHEYGLQRFGEPRDVAHLATFLASDCGSYIHGSTIDIDGGASKGI</sequence>
<dbReference type="PANTHER" id="PTHR42879">
    <property type="entry name" value="3-OXOACYL-(ACYL-CARRIER-PROTEIN) REDUCTASE"/>
    <property type="match status" value="1"/>
</dbReference>
<dbReference type="AlphaFoldDB" id="A0AAP2HQC0"/>
<gene>
    <name evidence="2" type="ORF">KTE52_30480</name>
</gene>
<comment type="caution">
    <text evidence="2">The sequence shown here is derived from an EMBL/GenBank/DDBJ whole genome shotgun (WGS) entry which is preliminary data.</text>
</comment>
<evidence type="ECO:0000313" key="2">
    <source>
        <dbReference type="EMBL" id="MBU9360653.1"/>
    </source>
</evidence>
<protein>
    <submittedName>
        <fullName evidence="2">SDR family oxidoreductase</fullName>
    </submittedName>
</protein>
<dbReference type="Proteomes" id="UP001196915">
    <property type="component" value="Unassembled WGS sequence"/>
</dbReference>
<evidence type="ECO:0000313" key="3">
    <source>
        <dbReference type="Proteomes" id="UP001196915"/>
    </source>
</evidence>
<evidence type="ECO:0000256" key="1">
    <source>
        <dbReference type="ARBA" id="ARBA00006484"/>
    </source>
</evidence>
<comment type="similarity">
    <text evidence="1">Belongs to the short-chain dehydrogenases/reductases (SDR) family.</text>
</comment>
<dbReference type="RefSeq" id="WP_081000747.1">
    <property type="nucleotide sequence ID" value="NZ_CAJHCY010000019.1"/>
</dbReference>
<dbReference type="Gene3D" id="3.40.50.720">
    <property type="entry name" value="NAD(P)-binding Rossmann-like Domain"/>
    <property type="match status" value="1"/>
</dbReference>
<dbReference type="SUPFAM" id="SSF51735">
    <property type="entry name" value="NAD(P)-binding Rossmann-fold domains"/>
    <property type="match status" value="1"/>
</dbReference>
<organism evidence="2 3">
    <name type="scientific">Burkholderia multivorans</name>
    <dbReference type="NCBI Taxonomy" id="87883"/>
    <lineage>
        <taxon>Bacteria</taxon>
        <taxon>Pseudomonadati</taxon>
        <taxon>Pseudomonadota</taxon>
        <taxon>Betaproteobacteria</taxon>
        <taxon>Burkholderiales</taxon>
        <taxon>Burkholderiaceae</taxon>
        <taxon>Burkholderia</taxon>
        <taxon>Burkholderia cepacia complex</taxon>
    </lineage>
</organism>
<dbReference type="FunFam" id="3.40.50.720:FF:000084">
    <property type="entry name" value="Short-chain dehydrogenase reductase"/>
    <property type="match status" value="1"/>
</dbReference>
<reference evidence="2" key="1">
    <citation type="submission" date="2021-06" db="EMBL/GenBank/DDBJ databases">
        <title>A collection of bacterial strains from the Burkholderia cepacia Research Laboratory and Repository.</title>
        <authorList>
            <person name="Lipuma J."/>
            <person name="Spilker T."/>
        </authorList>
    </citation>
    <scope>NUCLEOTIDE SEQUENCE</scope>
    <source>
        <strain evidence="2">AU37435</strain>
    </source>
</reference>